<keyword evidence="4" id="KW-1185">Reference proteome</keyword>
<dbReference type="GO" id="GO:0003677">
    <property type="term" value="F:DNA binding"/>
    <property type="evidence" value="ECO:0007669"/>
    <property type="project" value="InterPro"/>
</dbReference>
<organism evidence="3 4">
    <name type="scientific">Gossypium davidsonii</name>
    <name type="common">Davidson's cotton</name>
    <name type="synonym">Gossypium klotzschianum subsp. davidsonii</name>
    <dbReference type="NCBI Taxonomy" id="34287"/>
    <lineage>
        <taxon>Eukaryota</taxon>
        <taxon>Viridiplantae</taxon>
        <taxon>Streptophyta</taxon>
        <taxon>Embryophyta</taxon>
        <taxon>Tracheophyta</taxon>
        <taxon>Spermatophyta</taxon>
        <taxon>Magnoliopsida</taxon>
        <taxon>eudicotyledons</taxon>
        <taxon>Gunneridae</taxon>
        <taxon>Pentapetalae</taxon>
        <taxon>rosids</taxon>
        <taxon>malvids</taxon>
        <taxon>Malvales</taxon>
        <taxon>Malvaceae</taxon>
        <taxon>Malvoideae</taxon>
        <taxon>Gossypium</taxon>
    </lineage>
</organism>
<proteinExistence type="predicted"/>
<dbReference type="InterPro" id="IPR000722">
    <property type="entry name" value="RNA_pol_asu"/>
</dbReference>
<feature type="domain" description="RNA polymerase alpha subunit" evidence="2">
    <location>
        <begin position="117"/>
        <end position="165"/>
    </location>
</feature>
<keyword evidence="1" id="KW-0472">Membrane</keyword>
<accession>A0A7J8SHB2</accession>
<dbReference type="GO" id="GO:0006351">
    <property type="term" value="P:DNA-templated transcription"/>
    <property type="evidence" value="ECO:0007669"/>
    <property type="project" value="InterPro"/>
</dbReference>
<dbReference type="AlphaFoldDB" id="A0A7J8SHB2"/>
<evidence type="ECO:0000313" key="4">
    <source>
        <dbReference type="Proteomes" id="UP000593561"/>
    </source>
</evidence>
<dbReference type="EMBL" id="JABFAC010000009">
    <property type="protein sequence ID" value="MBA0625488.1"/>
    <property type="molecule type" value="Genomic_DNA"/>
</dbReference>
<gene>
    <name evidence="3" type="ORF">Godav_010678</name>
</gene>
<feature type="non-terminal residue" evidence="3">
    <location>
        <position position="180"/>
    </location>
</feature>
<evidence type="ECO:0000256" key="1">
    <source>
        <dbReference type="SAM" id="Phobius"/>
    </source>
</evidence>
<dbReference type="GO" id="GO:0003899">
    <property type="term" value="F:DNA-directed RNA polymerase activity"/>
    <property type="evidence" value="ECO:0007669"/>
    <property type="project" value="InterPro"/>
</dbReference>
<dbReference type="Gene3D" id="2.40.40.20">
    <property type="match status" value="1"/>
</dbReference>
<comment type="caution">
    <text evidence="3">The sequence shown here is derived from an EMBL/GenBank/DDBJ whole genome shotgun (WGS) entry which is preliminary data.</text>
</comment>
<feature type="non-terminal residue" evidence="3">
    <location>
        <position position="1"/>
    </location>
</feature>
<dbReference type="Proteomes" id="UP000593561">
    <property type="component" value="Unassembled WGS sequence"/>
</dbReference>
<keyword evidence="1" id="KW-0812">Transmembrane</keyword>
<feature type="transmembrane region" description="Helical" evidence="1">
    <location>
        <begin position="64"/>
        <end position="85"/>
    </location>
</feature>
<keyword evidence="1" id="KW-1133">Transmembrane helix</keyword>
<dbReference type="SUPFAM" id="SSF64484">
    <property type="entry name" value="beta and beta-prime subunits of DNA dependent RNA-polymerase"/>
    <property type="match status" value="1"/>
</dbReference>
<dbReference type="Pfam" id="PF00623">
    <property type="entry name" value="RNA_pol_Rpb1_2"/>
    <property type="match status" value="1"/>
</dbReference>
<protein>
    <recommendedName>
        <fullName evidence="2">RNA polymerase alpha subunit domain-containing protein</fullName>
    </recommendedName>
</protein>
<evidence type="ECO:0000313" key="3">
    <source>
        <dbReference type="EMBL" id="MBA0625488.1"/>
    </source>
</evidence>
<sequence length="180" mass="20019">KLAKKVKSPLKYSGVSKYIPLRLAFGVSNNGILGFIDKKMIKVATPNKMRMTLKIKHMIAQHHINGFMELLVVGLLLVLILRFGIGRLESYILLTVVLEMVTEIAVVVEEEVETLLGKQVDYSGRSVIVVGPSLSLHRCGLPREIAIELFQTFVIRGLIRQHLAPNIGVAKSKIREKGPI</sequence>
<evidence type="ECO:0000259" key="2">
    <source>
        <dbReference type="Pfam" id="PF00623"/>
    </source>
</evidence>
<name>A0A7J8SHB2_GOSDV</name>
<reference evidence="3 4" key="1">
    <citation type="journal article" date="2019" name="Genome Biol. Evol.">
        <title>Insights into the evolution of the New World diploid cottons (Gossypium, subgenus Houzingenia) based on genome sequencing.</title>
        <authorList>
            <person name="Grover C.E."/>
            <person name="Arick M.A. 2nd"/>
            <person name="Thrash A."/>
            <person name="Conover J.L."/>
            <person name="Sanders W.S."/>
            <person name="Peterson D.G."/>
            <person name="Frelichowski J.E."/>
            <person name="Scheffler J.A."/>
            <person name="Scheffler B.E."/>
            <person name="Wendel J.F."/>
        </authorList>
    </citation>
    <scope>NUCLEOTIDE SEQUENCE [LARGE SCALE GENOMIC DNA]</scope>
    <source>
        <strain evidence="3">27</strain>
        <tissue evidence="3">Leaf</tissue>
    </source>
</reference>